<dbReference type="InterPro" id="IPR009057">
    <property type="entry name" value="Homeodomain-like_sf"/>
</dbReference>
<evidence type="ECO:0000313" key="5">
    <source>
        <dbReference type="EMBL" id="SDC64687.1"/>
    </source>
</evidence>
<keyword evidence="6" id="KW-1185">Reference proteome</keyword>
<evidence type="ECO:0000259" key="4">
    <source>
        <dbReference type="PROSITE" id="PS01124"/>
    </source>
</evidence>
<dbReference type="Proteomes" id="UP000199467">
    <property type="component" value="Unassembled WGS sequence"/>
</dbReference>
<dbReference type="Pfam" id="PF12833">
    <property type="entry name" value="HTH_18"/>
    <property type="match status" value="1"/>
</dbReference>
<dbReference type="PANTHER" id="PTHR47894:SF1">
    <property type="entry name" value="HTH-TYPE TRANSCRIPTIONAL REGULATOR VQSM"/>
    <property type="match status" value="1"/>
</dbReference>
<proteinExistence type="predicted"/>
<accession>A0A1G6NB97</accession>
<dbReference type="PRINTS" id="PR00032">
    <property type="entry name" value="HTHARAC"/>
</dbReference>
<dbReference type="AlphaFoldDB" id="A0A1G6NB97"/>
<evidence type="ECO:0000256" key="3">
    <source>
        <dbReference type="ARBA" id="ARBA00023163"/>
    </source>
</evidence>
<dbReference type="InterPro" id="IPR020449">
    <property type="entry name" value="Tscrpt_reg_AraC-type_HTH"/>
</dbReference>
<evidence type="ECO:0000256" key="1">
    <source>
        <dbReference type="ARBA" id="ARBA00023015"/>
    </source>
</evidence>
<keyword evidence="2" id="KW-0238">DNA-binding</keyword>
<dbReference type="Pfam" id="PF12625">
    <property type="entry name" value="Arabinose_bd"/>
    <property type="match status" value="1"/>
</dbReference>
<dbReference type="PROSITE" id="PS01124">
    <property type="entry name" value="HTH_ARAC_FAMILY_2"/>
    <property type="match status" value="1"/>
</dbReference>
<gene>
    <name evidence="5" type="ORF">SAMN05216576_10526</name>
</gene>
<protein>
    <submittedName>
        <fullName evidence="5">Transcriptional regulator, AraC family</fullName>
    </submittedName>
</protein>
<dbReference type="EMBL" id="FMZQ01000005">
    <property type="protein sequence ID" value="SDC64687.1"/>
    <property type="molecule type" value="Genomic_DNA"/>
</dbReference>
<dbReference type="InterPro" id="IPR032687">
    <property type="entry name" value="AraC-type_N"/>
</dbReference>
<dbReference type="Gene3D" id="1.10.10.60">
    <property type="entry name" value="Homeodomain-like"/>
    <property type="match status" value="1"/>
</dbReference>
<evidence type="ECO:0000256" key="2">
    <source>
        <dbReference type="ARBA" id="ARBA00023125"/>
    </source>
</evidence>
<dbReference type="GO" id="GO:0003700">
    <property type="term" value="F:DNA-binding transcription factor activity"/>
    <property type="evidence" value="ECO:0007669"/>
    <property type="project" value="InterPro"/>
</dbReference>
<organism evidence="5 6">
    <name type="scientific">Ectopseudomonas chengduensis</name>
    <dbReference type="NCBI Taxonomy" id="489632"/>
    <lineage>
        <taxon>Bacteria</taxon>
        <taxon>Pseudomonadati</taxon>
        <taxon>Pseudomonadota</taxon>
        <taxon>Gammaproteobacteria</taxon>
        <taxon>Pseudomonadales</taxon>
        <taxon>Pseudomonadaceae</taxon>
        <taxon>Ectopseudomonas</taxon>
    </lineage>
</organism>
<evidence type="ECO:0000313" key="6">
    <source>
        <dbReference type="Proteomes" id="UP000199467"/>
    </source>
</evidence>
<dbReference type="SUPFAM" id="SSF46689">
    <property type="entry name" value="Homeodomain-like"/>
    <property type="match status" value="1"/>
</dbReference>
<dbReference type="GO" id="GO:0000976">
    <property type="term" value="F:transcription cis-regulatory region binding"/>
    <property type="evidence" value="ECO:0007669"/>
    <property type="project" value="TreeGrafter"/>
</dbReference>
<keyword evidence="3" id="KW-0804">Transcription</keyword>
<dbReference type="InterPro" id="IPR018060">
    <property type="entry name" value="HTH_AraC"/>
</dbReference>
<name>A0A1G6NB97_9GAMM</name>
<dbReference type="GO" id="GO:0005829">
    <property type="term" value="C:cytosol"/>
    <property type="evidence" value="ECO:0007669"/>
    <property type="project" value="TreeGrafter"/>
</dbReference>
<reference evidence="6" key="1">
    <citation type="submission" date="2016-10" db="EMBL/GenBank/DDBJ databases">
        <authorList>
            <person name="Varghese N."/>
            <person name="Submissions S."/>
        </authorList>
    </citation>
    <scope>NUCLEOTIDE SEQUENCE [LARGE SCALE GENOMIC DNA]</scope>
    <source>
        <strain evidence="6">DSM 26382</strain>
    </source>
</reference>
<dbReference type="PANTHER" id="PTHR47894">
    <property type="entry name" value="HTH-TYPE TRANSCRIPTIONAL REGULATOR GADX"/>
    <property type="match status" value="1"/>
</dbReference>
<feature type="domain" description="HTH araC/xylS-type" evidence="4">
    <location>
        <begin position="275"/>
        <end position="376"/>
    </location>
</feature>
<dbReference type="SMART" id="SM00342">
    <property type="entry name" value="HTH_ARAC"/>
    <property type="match status" value="1"/>
</dbReference>
<keyword evidence="1" id="KW-0805">Transcription regulation</keyword>
<sequence length="378" mass="43070">MSFVADSRTTKQPALADIHPHVSCAHDLLRAGRSGYHRQSSWIGLPMRERTIASHFVRAALRGADRQGLACELILRQAGIQSAVLVEPRARIAPEQFSRLMQLLWEALDDEYLGFGRQPSKRGTFAMMGHAIIHCRSLEKALSRGAMFYGLFPDAPGIQLQREGDWARLSVDDSTLWDPDHFLVESLLVIWHRLGSWLIGQRIRLEEATFAYPEPAHAAEYELLFPCSRRFAAGQNSLLFHARYLTMPLLQDERTLKQFLQHSPADLLARPDGGDSLISQIRRLLGRDCRTWPDLEQVAQQLHTSPQTLRRHLREEGTSFQELKDHLRRDLAIYHLGRDELAIQDIAEQLGFSEPSAFHRAFKKWTGLTPGAYRAQES</sequence>